<organism evidence="1">
    <name type="scientific">Amphimedon queenslandica</name>
    <name type="common">Sponge</name>
    <dbReference type="NCBI Taxonomy" id="400682"/>
    <lineage>
        <taxon>Eukaryota</taxon>
        <taxon>Metazoa</taxon>
        <taxon>Porifera</taxon>
        <taxon>Demospongiae</taxon>
        <taxon>Heteroscleromorpha</taxon>
        <taxon>Haplosclerida</taxon>
        <taxon>Niphatidae</taxon>
        <taxon>Amphimedon</taxon>
    </lineage>
</organism>
<evidence type="ECO:0000313" key="1">
    <source>
        <dbReference type="EnsemblMetazoa" id="Aqu2.1.35625_001"/>
    </source>
</evidence>
<dbReference type="InParanoid" id="A0A1X7V5U0"/>
<dbReference type="AlphaFoldDB" id="A0A1X7V5U0"/>
<protein>
    <submittedName>
        <fullName evidence="1">Uncharacterized protein</fullName>
    </submittedName>
</protein>
<name>A0A1X7V5U0_AMPQE</name>
<dbReference type="EnsemblMetazoa" id="Aqu2.1.35625_001">
    <property type="protein sequence ID" value="Aqu2.1.35625_001"/>
    <property type="gene ID" value="Aqu2.1.35625"/>
</dbReference>
<sequence length="65" mass="7505">MLKKKIKCVEHLIITSFYALKMHLLSVSIVQKKSPEEVFSVIQDRITCHIPDSKTSPDLNFFVTK</sequence>
<accession>A0A1X7V5U0</accession>
<proteinExistence type="predicted"/>
<reference evidence="1" key="1">
    <citation type="submission" date="2017-05" db="UniProtKB">
        <authorList>
            <consortium name="EnsemblMetazoa"/>
        </authorList>
    </citation>
    <scope>IDENTIFICATION</scope>
</reference>